<gene>
    <name evidence="3" type="ORF">QC763_704340</name>
</gene>
<dbReference type="Proteomes" id="UP001326199">
    <property type="component" value="Unassembled WGS sequence"/>
</dbReference>
<dbReference type="PROSITE" id="PS00463">
    <property type="entry name" value="ZN2_CY6_FUNGAL_1"/>
    <property type="match status" value="1"/>
</dbReference>
<comment type="caution">
    <text evidence="3">The sequence shown here is derived from an EMBL/GenBank/DDBJ whole genome shotgun (WGS) entry which is preliminary data.</text>
</comment>
<reference evidence="3 4" key="1">
    <citation type="journal article" date="2023" name="bioRxiv">
        <title>High-quality genome assemblies of four members of thePodospora anserinaspecies complex.</title>
        <authorList>
            <person name="Ament-Velasquez S.L."/>
            <person name="Vogan A.A."/>
            <person name="Wallerman O."/>
            <person name="Hartmann F."/>
            <person name="Gautier V."/>
            <person name="Silar P."/>
            <person name="Giraud T."/>
            <person name="Johannesson H."/>
        </authorList>
    </citation>
    <scope>NUCLEOTIDE SEQUENCE [LARGE SCALE GENOMIC DNA]</scope>
    <source>
        <strain evidence="3 4">CBS 411.78</strain>
    </source>
</reference>
<sequence>MRRRGHTKSRRGCVQCKLRHVKCDEGRPACSLCTVSARQCSFMSEAPADSPSSSSLSRRRSLAGILTSSVTPRETSTLLSDTSRALYSPTPEGLLNLRHIHLLVHLTSSKDIFDFGATPHRASENSAALALALQKGLQDTYLLYQLLAFSARHLACLHSSQSETYLEQAIALQTHGVSLFNVAQLSQVDRSNCVSFLIYSGILGHHLLADALSFRDQPIDEFLAEYAWCARLHRGVRTIAASSWPLLMESELTGMLSWSQEYLLRKPTGQECSRIRVMVAASASLTGGERQACMEAINFLQVGFDSVLSADWEELGKEAGSKGNKHQMTYSWSVVVAPEFMALLVDKRPESLVVLGYFCVLLHYARETWQIRDAGRYVFEMVEQCLGEAWRCWLDWPRRMIASD</sequence>
<protein>
    <recommendedName>
        <fullName evidence="2">Zn(2)-C6 fungal-type domain-containing protein</fullName>
    </recommendedName>
</protein>
<name>A0ABR0GZW5_9PEZI</name>
<organism evidence="3 4">
    <name type="scientific">Podospora pseudopauciseta</name>
    <dbReference type="NCBI Taxonomy" id="2093780"/>
    <lineage>
        <taxon>Eukaryota</taxon>
        <taxon>Fungi</taxon>
        <taxon>Dikarya</taxon>
        <taxon>Ascomycota</taxon>
        <taxon>Pezizomycotina</taxon>
        <taxon>Sordariomycetes</taxon>
        <taxon>Sordariomycetidae</taxon>
        <taxon>Sordariales</taxon>
        <taxon>Podosporaceae</taxon>
        <taxon>Podospora</taxon>
    </lineage>
</organism>
<dbReference type="Pfam" id="PF00172">
    <property type="entry name" value="Zn_clus"/>
    <property type="match status" value="1"/>
</dbReference>
<dbReference type="SUPFAM" id="SSF57701">
    <property type="entry name" value="Zn2/Cys6 DNA-binding domain"/>
    <property type="match status" value="1"/>
</dbReference>
<proteinExistence type="predicted"/>
<dbReference type="Gene3D" id="4.10.240.10">
    <property type="entry name" value="Zn(2)-C6 fungal-type DNA-binding domain"/>
    <property type="match status" value="1"/>
</dbReference>
<dbReference type="PANTHER" id="PTHR47784:SF4">
    <property type="entry name" value="ZN(II)2CYS6 TRANSCRIPTION FACTOR (EUROFUNG)"/>
    <property type="match status" value="1"/>
</dbReference>
<keyword evidence="4" id="KW-1185">Reference proteome</keyword>
<evidence type="ECO:0000313" key="3">
    <source>
        <dbReference type="EMBL" id="KAK4661206.1"/>
    </source>
</evidence>
<keyword evidence="1" id="KW-0539">Nucleus</keyword>
<dbReference type="InterPro" id="IPR036864">
    <property type="entry name" value="Zn2-C6_fun-type_DNA-bd_sf"/>
</dbReference>
<evidence type="ECO:0000259" key="2">
    <source>
        <dbReference type="PROSITE" id="PS50048"/>
    </source>
</evidence>
<dbReference type="EMBL" id="JAFFHB010000010">
    <property type="protein sequence ID" value="KAK4661206.1"/>
    <property type="molecule type" value="Genomic_DNA"/>
</dbReference>
<accession>A0ABR0GZW5</accession>
<evidence type="ECO:0000313" key="4">
    <source>
        <dbReference type="Proteomes" id="UP001326199"/>
    </source>
</evidence>
<dbReference type="RefSeq" id="XP_062761173.1">
    <property type="nucleotide sequence ID" value="XM_062915434.1"/>
</dbReference>
<dbReference type="GeneID" id="87935777"/>
<dbReference type="PROSITE" id="PS50048">
    <property type="entry name" value="ZN2_CY6_FUNGAL_2"/>
    <property type="match status" value="1"/>
</dbReference>
<evidence type="ECO:0000256" key="1">
    <source>
        <dbReference type="ARBA" id="ARBA00023242"/>
    </source>
</evidence>
<dbReference type="InterPro" id="IPR001138">
    <property type="entry name" value="Zn2Cys6_DnaBD"/>
</dbReference>
<dbReference type="PANTHER" id="PTHR47784">
    <property type="entry name" value="STEROL UPTAKE CONTROL PROTEIN 2"/>
    <property type="match status" value="1"/>
</dbReference>
<dbReference type="InterPro" id="IPR053157">
    <property type="entry name" value="Sterol_Uptake_Regulator"/>
</dbReference>
<dbReference type="SMART" id="SM00066">
    <property type="entry name" value="GAL4"/>
    <property type="match status" value="1"/>
</dbReference>
<dbReference type="CDD" id="cd00067">
    <property type="entry name" value="GAL4"/>
    <property type="match status" value="1"/>
</dbReference>
<feature type="domain" description="Zn(2)-C6 fungal-type" evidence="2">
    <location>
        <begin position="12"/>
        <end position="42"/>
    </location>
</feature>